<evidence type="ECO:0000313" key="4">
    <source>
        <dbReference type="EMBL" id="GBN24349.1"/>
    </source>
</evidence>
<evidence type="ECO:0000313" key="2">
    <source>
        <dbReference type="EMBL" id="GBN24289.1"/>
    </source>
</evidence>
<gene>
    <name evidence="2" type="ORF">AVEN_194137_1</name>
    <name evidence="1" type="ORF">AVEN_259082_1</name>
    <name evidence="3" type="ORF">AVEN_75912_1</name>
    <name evidence="4" type="ORF">AVEN_77429_1</name>
</gene>
<proteinExistence type="predicted"/>
<dbReference type="Proteomes" id="UP000499080">
    <property type="component" value="Unassembled WGS sequence"/>
</dbReference>
<dbReference type="EMBL" id="BGPR01122377">
    <property type="protein sequence ID" value="GBN24018.1"/>
    <property type="molecule type" value="Genomic_DNA"/>
</dbReference>
<reference evidence="4 5" key="1">
    <citation type="journal article" date="2019" name="Sci. Rep.">
        <title>Orb-weaving spider Araneus ventricosus genome elucidates the spidroin gene catalogue.</title>
        <authorList>
            <person name="Kono N."/>
            <person name="Nakamura H."/>
            <person name="Ohtoshi R."/>
            <person name="Moran D.A.P."/>
            <person name="Shinohara A."/>
            <person name="Yoshida Y."/>
            <person name="Fujiwara M."/>
            <person name="Mori M."/>
            <person name="Tomita M."/>
            <person name="Arakawa K."/>
        </authorList>
    </citation>
    <scope>NUCLEOTIDE SEQUENCE [LARGE SCALE GENOMIC DNA]</scope>
</reference>
<evidence type="ECO:0000313" key="5">
    <source>
        <dbReference type="Proteomes" id="UP000499080"/>
    </source>
</evidence>
<accession>A0A4Y2MCK8</accession>
<dbReference type="EMBL" id="BGPR01122490">
    <property type="protein sequence ID" value="GBN24349.1"/>
    <property type="molecule type" value="Genomic_DNA"/>
</dbReference>
<sequence>MNHVPAVLAVEFGVEVIRQQHIYSNAFTHIGIRTSAGLANTCIEPSLTGKWQPSPINHASSRNELMVKIVCGVNATMLWSQNANKAL</sequence>
<protein>
    <submittedName>
        <fullName evidence="4">Uncharacterized protein</fullName>
    </submittedName>
</protein>
<organism evidence="4 5">
    <name type="scientific">Araneus ventricosus</name>
    <name type="common">Orbweaver spider</name>
    <name type="synonym">Epeira ventricosa</name>
    <dbReference type="NCBI Taxonomy" id="182803"/>
    <lineage>
        <taxon>Eukaryota</taxon>
        <taxon>Metazoa</taxon>
        <taxon>Ecdysozoa</taxon>
        <taxon>Arthropoda</taxon>
        <taxon>Chelicerata</taxon>
        <taxon>Arachnida</taxon>
        <taxon>Araneae</taxon>
        <taxon>Araneomorphae</taxon>
        <taxon>Entelegynae</taxon>
        <taxon>Araneoidea</taxon>
        <taxon>Araneidae</taxon>
        <taxon>Araneus</taxon>
    </lineage>
</organism>
<dbReference type="EMBL" id="BGPR01122489">
    <property type="protein sequence ID" value="GBN24344.1"/>
    <property type="molecule type" value="Genomic_DNA"/>
</dbReference>
<keyword evidence="5" id="KW-1185">Reference proteome</keyword>
<comment type="caution">
    <text evidence="4">The sequence shown here is derived from an EMBL/GenBank/DDBJ whole genome shotgun (WGS) entry which is preliminary data.</text>
</comment>
<name>A0A4Y2MCK8_ARAVE</name>
<evidence type="ECO:0000313" key="3">
    <source>
        <dbReference type="EMBL" id="GBN24344.1"/>
    </source>
</evidence>
<evidence type="ECO:0000313" key="1">
    <source>
        <dbReference type="EMBL" id="GBN24018.1"/>
    </source>
</evidence>
<dbReference type="AlphaFoldDB" id="A0A4Y2MCK8"/>
<dbReference type="EMBL" id="BGPR01122471">
    <property type="protein sequence ID" value="GBN24289.1"/>
    <property type="molecule type" value="Genomic_DNA"/>
</dbReference>